<organism evidence="3 4">
    <name type="scientific">Haloferax profundi</name>
    <dbReference type="NCBI Taxonomy" id="1544718"/>
    <lineage>
        <taxon>Archaea</taxon>
        <taxon>Methanobacteriati</taxon>
        <taxon>Methanobacteriota</taxon>
        <taxon>Stenosarchaea group</taxon>
        <taxon>Halobacteria</taxon>
        <taxon>Halobacteriales</taxon>
        <taxon>Haloferacaceae</taxon>
        <taxon>Haloferax</taxon>
    </lineage>
</organism>
<gene>
    <name evidence="3" type="ORF">AUR66_01695</name>
</gene>
<dbReference type="PANTHER" id="PTHR12526">
    <property type="entry name" value="GLYCOSYLTRANSFERASE"/>
    <property type="match status" value="1"/>
</dbReference>
<keyword evidence="4" id="KW-1185">Reference proteome</keyword>
<sequence>MRVALVSMYTPHHEETGATMRMRRTAELLAERDIEVVVLCAKWWDGEVIEFEQNGVTYHRVTDSPASGRFASRVPFVLREVDPDVIQVASFPPSHVTAVKTAARFLRVPVVADWWNRDERGGSRAYRRAAKAPHTVLTPSEMIRTQVREMGASVDATHVVPEPIDMELVRTADIETRADVVYARDLDEHANVESFLLALAELRDKDWDAAIIGDGPERSNAEQTARDLRIDDRVEFLGDLSVDDAVPIMKGAHVFAQTATVEPFATNLLWALACGCVSIVEYQTQSAAHELVEGRERGSLVTSPQELADEIVAARGFEHRMVDDAFDHYDYRHVVDRYESVYETEIDDFGFF</sequence>
<evidence type="ECO:0000313" key="4">
    <source>
        <dbReference type="Proteomes" id="UP000053157"/>
    </source>
</evidence>
<evidence type="ECO:0000313" key="3">
    <source>
        <dbReference type="EMBL" id="KTG22594.1"/>
    </source>
</evidence>
<feature type="domain" description="Glycosyl transferase family 1" evidence="1">
    <location>
        <begin position="175"/>
        <end position="311"/>
    </location>
</feature>
<comment type="caution">
    <text evidence="3">The sequence shown here is derived from an EMBL/GenBank/DDBJ whole genome shotgun (WGS) entry which is preliminary data.</text>
</comment>
<dbReference type="EMBL" id="LOPV01000360">
    <property type="protein sequence ID" value="KTG22594.1"/>
    <property type="molecule type" value="Genomic_DNA"/>
</dbReference>
<dbReference type="Gene3D" id="3.40.50.2000">
    <property type="entry name" value="Glycogen Phosphorylase B"/>
    <property type="match status" value="2"/>
</dbReference>
<accession>A0A0W1S9D0</accession>
<dbReference type="PANTHER" id="PTHR12526:SF630">
    <property type="entry name" value="GLYCOSYLTRANSFERASE"/>
    <property type="match status" value="1"/>
</dbReference>
<dbReference type="Proteomes" id="UP000053157">
    <property type="component" value="Unassembled WGS sequence"/>
</dbReference>
<proteinExistence type="predicted"/>
<dbReference type="OrthoDB" id="132546at2157"/>
<dbReference type="AlphaFoldDB" id="A0A0W1S9D0"/>
<dbReference type="CDD" id="cd03801">
    <property type="entry name" value="GT4_PimA-like"/>
    <property type="match status" value="1"/>
</dbReference>
<dbReference type="Pfam" id="PF00534">
    <property type="entry name" value="Glycos_transf_1"/>
    <property type="match status" value="1"/>
</dbReference>
<reference evidence="3 4" key="1">
    <citation type="submission" date="2015-12" db="EMBL/GenBank/DDBJ databases">
        <title>Haloferax profundi sp. nov. isolated from the Discovery deep brine-seawater interface in the Red Sea.</title>
        <authorList>
            <person name="Zhang G."/>
            <person name="Stingl U."/>
            <person name="Rashid M."/>
        </authorList>
    </citation>
    <scope>NUCLEOTIDE SEQUENCE [LARGE SCALE GENOMIC DNA]</scope>
    <source>
        <strain evidence="3 4">SB29</strain>
    </source>
</reference>
<dbReference type="GO" id="GO:0016757">
    <property type="term" value="F:glycosyltransferase activity"/>
    <property type="evidence" value="ECO:0007669"/>
    <property type="project" value="InterPro"/>
</dbReference>
<evidence type="ECO:0000259" key="2">
    <source>
        <dbReference type="Pfam" id="PF13579"/>
    </source>
</evidence>
<protein>
    <submittedName>
        <fullName evidence="3">Glycosyl transferase family 1</fullName>
    </submittedName>
</protein>
<dbReference type="SUPFAM" id="SSF53756">
    <property type="entry name" value="UDP-Glycosyltransferase/glycogen phosphorylase"/>
    <property type="match status" value="1"/>
</dbReference>
<evidence type="ECO:0000259" key="1">
    <source>
        <dbReference type="Pfam" id="PF00534"/>
    </source>
</evidence>
<keyword evidence="3" id="KW-0808">Transferase</keyword>
<dbReference type="InterPro" id="IPR001296">
    <property type="entry name" value="Glyco_trans_1"/>
</dbReference>
<dbReference type="RefSeq" id="WP_058572776.1">
    <property type="nucleotide sequence ID" value="NZ_LOPV01000360.1"/>
</dbReference>
<dbReference type="Pfam" id="PF13579">
    <property type="entry name" value="Glyco_trans_4_4"/>
    <property type="match status" value="1"/>
</dbReference>
<feature type="domain" description="Glycosyltransferase subfamily 4-like N-terminal" evidence="2">
    <location>
        <begin position="16"/>
        <end position="161"/>
    </location>
</feature>
<dbReference type="InterPro" id="IPR028098">
    <property type="entry name" value="Glyco_trans_4-like_N"/>
</dbReference>
<name>A0A0W1S9D0_9EURY</name>